<feature type="compositionally biased region" description="Basic residues" evidence="1">
    <location>
        <begin position="629"/>
        <end position="640"/>
    </location>
</feature>
<accession>F4Q6I8</accession>
<feature type="region of interest" description="Disordered" evidence="1">
    <location>
        <begin position="629"/>
        <end position="685"/>
    </location>
</feature>
<dbReference type="GO" id="GO:0005737">
    <property type="term" value="C:cytoplasm"/>
    <property type="evidence" value="ECO:0007669"/>
    <property type="project" value="TreeGrafter"/>
</dbReference>
<dbReference type="InterPro" id="IPR005607">
    <property type="entry name" value="BSD_dom"/>
</dbReference>
<feature type="transmembrane region" description="Helical" evidence="2">
    <location>
        <begin position="558"/>
        <end position="579"/>
    </location>
</feature>
<keyword evidence="2" id="KW-0472">Membrane</keyword>
<dbReference type="Pfam" id="PF23106">
    <property type="entry name" value="EGF_Teneurin"/>
    <property type="match status" value="1"/>
</dbReference>
<evidence type="ECO:0000259" key="3">
    <source>
        <dbReference type="PROSITE" id="PS50858"/>
    </source>
</evidence>
<proteinExistence type="predicted"/>
<dbReference type="GeneID" id="14868485"/>
<feature type="compositionally biased region" description="Low complexity" evidence="1">
    <location>
        <begin position="674"/>
        <end position="685"/>
    </location>
</feature>
<dbReference type="InterPro" id="IPR051494">
    <property type="entry name" value="BSD_domain-containing"/>
</dbReference>
<dbReference type="OrthoDB" id="73788at2759"/>
<dbReference type="Proteomes" id="UP000007797">
    <property type="component" value="Unassembled WGS sequence"/>
</dbReference>
<feature type="region of interest" description="Disordered" evidence="1">
    <location>
        <begin position="1"/>
        <end position="27"/>
    </location>
</feature>
<dbReference type="Gene3D" id="1.10.3970.10">
    <property type="entry name" value="BSD domain"/>
    <property type="match status" value="1"/>
</dbReference>
<reference evidence="5" key="1">
    <citation type="journal article" date="2011" name="Genome Res.">
        <title>Phylogeny-wide analysis of social amoeba genomes highlights ancient origins for complex intercellular communication.</title>
        <authorList>
            <person name="Heidel A.J."/>
            <person name="Lawal H.M."/>
            <person name="Felder M."/>
            <person name="Schilde C."/>
            <person name="Helps N.R."/>
            <person name="Tunggal B."/>
            <person name="Rivero F."/>
            <person name="John U."/>
            <person name="Schleicher M."/>
            <person name="Eichinger L."/>
            <person name="Platzer M."/>
            <person name="Noegel A.A."/>
            <person name="Schaap P."/>
            <person name="Gloeckner G."/>
        </authorList>
    </citation>
    <scope>NUCLEOTIDE SEQUENCE [LARGE SCALE GENOMIC DNA]</scope>
    <source>
        <strain evidence="5">SH3</strain>
    </source>
</reference>
<dbReference type="AlphaFoldDB" id="F4Q6I8"/>
<organism evidence="4 5">
    <name type="scientific">Cavenderia fasciculata</name>
    <name type="common">Slime mold</name>
    <name type="synonym">Dictyostelium fasciculatum</name>
    <dbReference type="NCBI Taxonomy" id="261658"/>
    <lineage>
        <taxon>Eukaryota</taxon>
        <taxon>Amoebozoa</taxon>
        <taxon>Evosea</taxon>
        <taxon>Eumycetozoa</taxon>
        <taxon>Dictyostelia</taxon>
        <taxon>Acytosteliales</taxon>
        <taxon>Cavenderiaceae</taxon>
        <taxon>Cavenderia</taxon>
    </lineage>
</organism>
<dbReference type="InterPro" id="IPR035925">
    <property type="entry name" value="BSD_dom_sf"/>
</dbReference>
<dbReference type="PANTHER" id="PTHR16019:SF16">
    <property type="entry name" value="BSD DOMAIN-CONTAINING PROTEIN"/>
    <property type="match status" value="1"/>
</dbReference>
<keyword evidence="2" id="KW-0812">Transmembrane</keyword>
<gene>
    <name evidence="4" type="ORF">DFA_09036</name>
</gene>
<evidence type="ECO:0000256" key="2">
    <source>
        <dbReference type="SAM" id="Phobius"/>
    </source>
</evidence>
<dbReference type="PANTHER" id="PTHR16019">
    <property type="entry name" value="SYNAPSE-ASSOCIATED PROTEIN"/>
    <property type="match status" value="1"/>
</dbReference>
<sequence length="701" mass="80639">MDKDKDKEEDIGNSSSGVGGSSSTAPTSTSSWYLSNYTFNTDAITSGLNSLGASIQQMNIVETIKKTSDQVVAIYKEDLQEFSNSIISDTSTMVQSQINNVKSNLSPMLGNDQQEEQQDEQLNNNNNNNITSTTSTNSLLSPNLFKGISFFAPDPSNAEDYEQWCKSFDLDSRSFEITNIIAGNETIKSLYSKYVPSEMNHEAFWYKYFYKQYKLQKEEERRLILLKEATKEEEIGWDDDEITFDQQDHLNNNNNNNNITQSEMEIKKEEIESGSIIPNIIVGEDDDDQHQESIDSDEELDREIQQKYLEEEQERQLKLKIKQDLNKTRILILLLYIIQRYLVEIPNTNDIIDSQSYSQSSGIGTISNGESLAPFNCTEELLASPSYSRVDPCGMHGKCQQDSCICMPFWLGETCTISFKDQLGNLFLFWRVVFAIIYGTLFFYIAGKMIFDQYHRFVHRMSLKMTSYLLLSLACLSRVVYLSLDPWKQLGNVSSIVVEILGGFGIWFVFSGFLIVLLYWIGLYHNVFIIRNTLFVPMTKWIKAPFLKKTKEKAVRKLTFIITILSWTFLFGVVCIIILTAKQAYKTPYGALLANSTQFIFEIALIFEMFVIMRDDTTSKFSTYIKDRHAKKGKHHHRHHHGDDTDTTKTTEEKEKKKKNKDKDQKEKVAYEKNQQVGNQQQQQQVEIKKDININCGILNV</sequence>
<feature type="compositionally biased region" description="Low complexity" evidence="1">
    <location>
        <begin position="120"/>
        <end position="134"/>
    </location>
</feature>
<evidence type="ECO:0000313" key="5">
    <source>
        <dbReference type="Proteomes" id="UP000007797"/>
    </source>
</evidence>
<dbReference type="EMBL" id="GL883023">
    <property type="protein sequence ID" value="EGG16498.1"/>
    <property type="molecule type" value="Genomic_DNA"/>
</dbReference>
<evidence type="ECO:0000256" key="1">
    <source>
        <dbReference type="SAM" id="MobiDB-lite"/>
    </source>
</evidence>
<protein>
    <recommendedName>
        <fullName evidence="3">BSD domain-containing protein</fullName>
    </recommendedName>
</protein>
<dbReference type="KEGG" id="dfa:DFA_09036"/>
<evidence type="ECO:0000313" key="4">
    <source>
        <dbReference type="EMBL" id="EGG16498.1"/>
    </source>
</evidence>
<dbReference type="SMART" id="SM00751">
    <property type="entry name" value="BSD"/>
    <property type="match status" value="1"/>
</dbReference>
<dbReference type="RefSeq" id="XP_004354898.1">
    <property type="nucleotide sequence ID" value="XM_004354846.1"/>
</dbReference>
<feature type="transmembrane region" description="Helical" evidence="2">
    <location>
        <begin position="467"/>
        <end position="484"/>
    </location>
</feature>
<feature type="transmembrane region" description="Helical" evidence="2">
    <location>
        <begin position="496"/>
        <end position="521"/>
    </location>
</feature>
<keyword evidence="5" id="KW-1185">Reference proteome</keyword>
<dbReference type="Pfam" id="PF03909">
    <property type="entry name" value="BSD"/>
    <property type="match status" value="1"/>
</dbReference>
<keyword evidence="2" id="KW-1133">Transmembrane helix</keyword>
<feature type="transmembrane region" description="Helical" evidence="2">
    <location>
        <begin position="428"/>
        <end position="446"/>
    </location>
</feature>
<feature type="transmembrane region" description="Helical" evidence="2">
    <location>
        <begin position="591"/>
        <end position="612"/>
    </location>
</feature>
<dbReference type="SUPFAM" id="SSF140383">
    <property type="entry name" value="BSD domain-like"/>
    <property type="match status" value="1"/>
</dbReference>
<feature type="region of interest" description="Disordered" evidence="1">
    <location>
        <begin position="103"/>
        <end position="134"/>
    </location>
</feature>
<name>F4Q6I8_CACFS</name>
<feature type="compositionally biased region" description="Basic and acidic residues" evidence="1">
    <location>
        <begin position="1"/>
        <end position="10"/>
    </location>
</feature>
<feature type="domain" description="BSD" evidence="3">
    <location>
        <begin position="164"/>
        <end position="216"/>
    </location>
</feature>
<feature type="compositionally biased region" description="Basic and acidic residues" evidence="1">
    <location>
        <begin position="641"/>
        <end position="671"/>
    </location>
</feature>
<dbReference type="PROSITE" id="PS50858">
    <property type="entry name" value="BSD"/>
    <property type="match status" value="1"/>
</dbReference>